<dbReference type="PROSITE" id="PS51257">
    <property type="entry name" value="PROKAR_LIPOPROTEIN"/>
    <property type="match status" value="1"/>
</dbReference>
<dbReference type="Proteomes" id="UP000009872">
    <property type="component" value="Unassembled WGS sequence"/>
</dbReference>
<gene>
    <name evidence="2" type="ORF">HMPREF9447_00528</name>
</gene>
<dbReference type="EMBL" id="ADLF01000002">
    <property type="protein sequence ID" value="EKU92078.1"/>
    <property type="molecule type" value="Genomic_DNA"/>
</dbReference>
<evidence type="ECO:0000313" key="3">
    <source>
        <dbReference type="Proteomes" id="UP000009872"/>
    </source>
</evidence>
<organism evidence="2 3">
    <name type="scientific">Bacteroides oleiciplenus YIT 12058</name>
    <dbReference type="NCBI Taxonomy" id="742727"/>
    <lineage>
        <taxon>Bacteria</taxon>
        <taxon>Pseudomonadati</taxon>
        <taxon>Bacteroidota</taxon>
        <taxon>Bacteroidia</taxon>
        <taxon>Bacteroidales</taxon>
        <taxon>Bacteroidaceae</taxon>
        <taxon>Bacteroides</taxon>
    </lineage>
</organism>
<feature type="chain" id="PRO_5003926560" evidence="1">
    <location>
        <begin position="24"/>
        <end position="288"/>
    </location>
</feature>
<evidence type="ECO:0000256" key="1">
    <source>
        <dbReference type="SAM" id="SignalP"/>
    </source>
</evidence>
<keyword evidence="1" id="KW-0732">Signal</keyword>
<accession>K9E617</accession>
<name>K9E617_9BACE</name>
<proteinExistence type="predicted"/>
<feature type="signal peptide" evidence="1">
    <location>
        <begin position="1"/>
        <end position="23"/>
    </location>
</feature>
<dbReference type="HOGENOM" id="CLU_077080_0_0_10"/>
<dbReference type="AlphaFoldDB" id="K9E617"/>
<evidence type="ECO:0000313" key="2">
    <source>
        <dbReference type="EMBL" id="EKU92078.1"/>
    </source>
</evidence>
<protein>
    <submittedName>
        <fullName evidence="2">Uncharacterized protein</fullName>
    </submittedName>
</protein>
<dbReference type="PATRIC" id="fig|742727.4.peg.530"/>
<reference evidence="2 3" key="1">
    <citation type="submission" date="2012-09" db="EMBL/GenBank/DDBJ databases">
        <title>The Genome Sequence of Bacteroides oleiciplenus YIT 12058.</title>
        <authorList>
            <consortium name="The Broad Institute Genome Sequencing Platform"/>
            <person name="Earl A."/>
            <person name="Ward D."/>
            <person name="Feldgarden M."/>
            <person name="Gevers D."/>
            <person name="Morotomi M."/>
            <person name="Walker B."/>
            <person name="Young S.K."/>
            <person name="Zeng Q."/>
            <person name="Gargeya S."/>
            <person name="Fitzgerald M."/>
            <person name="Haas B."/>
            <person name="Abouelleil A."/>
            <person name="Alvarado L."/>
            <person name="Arachchi H.M."/>
            <person name="Berlin A.M."/>
            <person name="Chapman S.B."/>
            <person name="Goldberg J."/>
            <person name="Griggs A."/>
            <person name="Gujja S."/>
            <person name="Hansen M."/>
            <person name="Howarth C."/>
            <person name="Imamovic A."/>
            <person name="Larimer J."/>
            <person name="McCowen C."/>
            <person name="Montmayeur A."/>
            <person name="Murphy C."/>
            <person name="Neiman D."/>
            <person name="Pearson M."/>
            <person name="Priest M."/>
            <person name="Roberts A."/>
            <person name="Saif S."/>
            <person name="Shea T."/>
            <person name="Sisk P."/>
            <person name="Sykes S."/>
            <person name="Wortman J."/>
            <person name="Nusbaum C."/>
            <person name="Birren B."/>
        </authorList>
    </citation>
    <scope>NUCLEOTIDE SEQUENCE [LARGE SCALE GENOMIC DNA]</scope>
    <source>
        <strain evidence="2 3">YIT 12058</strain>
    </source>
</reference>
<keyword evidence="3" id="KW-1185">Reference proteome</keyword>
<sequence length="288" mass="33114">MNVRLIHYLYMVVLLGFTSSCISDDLSDCPTTQYVVQISVKDKNYKNIGSFPQLEPKEENTPFRSFEGTIYYTLSESTTRARIRESAVMVVNGEDQMYSITFNNIPEGEYILTVWGNMTQEYPVGILHQDNKEHTDIYMTSRKLRFDSSYQTTELSLERTKGLLLLLCSNFPAVVTSLKQNISHLYQSVDANFNYTGTTNVEKRVPLQATVTTFLAPNAEEDSSLKLSFYTDATKSTTPFLELPDINLTIKRNEISAIAIDYKATDDVYEIWMFIQEQWTMIHRLDIK</sequence>
<comment type="caution">
    <text evidence="2">The sequence shown here is derived from an EMBL/GenBank/DDBJ whole genome shotgun (WGS) entry which is preliminary data.</text>
</comment>
<dbReference type="OrthoDB" id="1100791at2"/>
<dbReference type="STRING" id="742727.HMPREF9447_00528"/>
<dbReference type="eggNOG" id="ENOG5033QVX">
    <property type="taxonomic scope" value="Bacteria"/>
</dbReference>